<evidence type="ECO:0000256" key="6">
    <source>
        <dbReference type="ARBA" id="ARBA00022485"/>
    </source>
</evidence>
<evidence type="ECO:0000256" key="8">
    <source>
        <dbReference type="ARBA" id="ARBA00022763"/>
    </source>
</evidence>
<dbReference type="PROSITE" id="PS01155">
    <property type="entry name" value="ENDONUCLEASE_III_2"/>
    <property type="match status" value="1"/>
</dbReference>
<evidence type="ECO:0000256" key="10">
    <source>
        <dbReference type="ARBA" id="ARBA00023004"/>
    </source>
</evidence>
<dbReference type="PANTHER" id="PTHR42944">
    <property type="entry name" value="ADENINE DNA GLYCOSYLASE"/>
    <property type="match status" value="1"/>
</dbReference>
<protein>
    <recommendedName>
        <fullName evidence="5">Adenine DNA glycosylase</fullName>
        <ecNumber evidence="4">3.2.2.31</ecNumber>
    </recommendedName>
</protein>
<dbReference type="SMART" id="SM00478">
    <property type="entry name" value="ENDO3c"/>
    <property type="match status" value="1"/>
</dbReference>
<gene>
    <name evidence="15" type="ORF">UFOPK4049_00218</name>
</gene>
<dbReference type="EC" id="3.2.2.31" evidence="4"/>
<evidence type="ECO:0000256" key="12">
    <source>
        <dbReference type="ARBA" id="ARBA00023204"/>
    </source>
</evidence>
<comment type="similarity">
    <text evidence="3">Belongs to the Nth/MutY family.</text>
</comment>
<reference evidence="15" key="1">
    <citation type="submission" date="2020-05" db="EMBL/GenBank/DDBJ databases">
        <authorList>
            <person name="Chiriac C."/>
            <person name="Salcher M."/>
            <person name="Ghai R."/>
            <person name="Kavagutti S V."/>
        </authorList>
    </citation>
    <scope>NUCLEOTIDE SEQUENCE</scope>
</reference>
<evidence type="ECO:0000256" key="2">
    <source>
        <dbReference type="ARBA" id="ARBA00001966"/>
    </source>
</evidence>
<dbReference type="InterPro" id="IPR000445">
    <property type="entry name" value="HhH_motif"/>
</dbReference>
<feature type="domain" description="HhH-GPD" evidence="14">
    <location>
        <begin position="35"/>
        <end position="185"/>
    </location>
</feature>
<evidence type="ECO:0000256" key="3">
    <source>
        <dbReference type="ARBA" id="ARBA00008343"/>
    </source>
</evidence>
<evidence type="ECO:0000259" key="14">
    <source>
        <dbReference type="SMART" id="SM00478"/>
    </source>
</evidence>
<dbReference type="GO" id="GO:0032357">
    <property type="term" value="F:oxidized purine DNA binding"/>
    <property type="evidence" value="ECO:0007669"/>
    <property type="project" value="TreeGrafter"/>
</dbReference>
<evidence type="ECO:0000256" key="1">
    <source>
        <dbReference type="ARBA" id="ARBA00000843"/>
    </source>
</evidence>
<keyword evidence="12" id="KW-0234">DNA repair</keyword>
<dbReference type="InterPro" id="IPR003265">
    <property type="entry name" value="HhH-GPD_domain"/>
</dbReference>
<accession>A0A6J7NWL9</accession>
<dbReference type="GO" id="GO:0034039">
    <property type="term" value="F:8-oxo-7,8-dihydroguanine DNA N-glycosylase activity"/>
    <property type="evidence" value="ECO:0007669"/>
    <property type="project" value="TreeGrafter"/>
</dbReference>
<evidence type="ECO:0000256" key="5">
    <source>
        <dbReference type="ARBA" id="ARBA00022023"/>
    </source>
</evidence>
<evidence type="ECO:0000256" key="9">
    <source>
        <dbReference type="ARBA" id="ARBA00022801"/>
    </source>
</evidence>
<name>A0A6J7NWL9_9ZZZZ</name>
<evidence type="ECO:0000256" key="4">
    <source>
        <dbReference type="ARBA" id="ARBA00012045"/>
    </source>
</evidence>
<dbReference type="InterPro" id="IPR023170">
    <property type="entry name" value="HhH_base_excis_C"/>
</dbReference>
<dbReference type="PANTHER" id="PTHR42944:SF1">
    <property type="entry name" value="ADENINE DNA GLYCOSYLASE"/>
    <property type="match status" value="1"/>
</dbReference>
<keyword evidence="10" id="KW-0408">Iron</keyword>
<dbReference type="Gene3D" id="1.10.340.30">
    <property type="entry name" value="Hypothetical protein, domain 2"/>
    <property type="match status" value="1"/>
</dbReference>
<dbReference type="Pfam" id="PF10576">
    <property type="entry name" value="EndIII_4Fe-2S"/>
    <property type="match status" value="1"/>
</dbReference>
<dbReference type="FunFam" id="1.10.340.30:FF:000003">
    <property type="entry name" value="A/G-specific adenine glycosylase"/>
    <property type="match status" value="1"/>
</dbReference>
<dbReference type="GO" id="GO:0000701">
    <property type="term" value="F:purine-specific mismatch base pair DNA N-glycosylase activity"/>
    <property type="evidence" value="ECO:0007669"/>
    <property type="project" value="UniProtKB-EC"/>
</dbReference>
<dbReference type="GO" id="GO:0035485">
    <property type="term" value="F:adenine/guanine mispair binding"/>
    <property type="evidence" value="ECO:0007669"/>
    <property type="project" value="TreeGrafter"/>
</dbReference>
<sequence>MSEIERAITNWFALNARELPWRKSNPWGVLVSEFMLQQTPVVRVTPKWHEWMERWPTPDALAAASPADVITAWGRLGYPRRALRLRDCATLIATEHNNQVPSDVATLLTLPGVGSYTAAAIASFAYEKEALVLDVNIRRLFARLYDGTDLLTSAPSKKEIAERTELLPDKDAHTWAAATMELGALICTARSPQCEECPVVNLCKWRAAGYPAAATKKRVQKWHGTDRQCRGTIIEALRNAPSLGAHEIDQLWSEKEQLNRALESLIKDQLITIWQERYRLPQ</sequence>
<comment type="catalytic activity">
    <reaction evidence="1">
        <text>Hydrolyzes free adenine bases from 7,8-dihydro-8-oxoguanine:adenine mismatched double-stranded DNA, leaving an apurinic site.</text>
        <dbReference type="EC" id="3.2.2.31"/>
    </reaction>
</comment>
<dbReference type="Pfam" id="PF00633">
    <property type="entry name" value="HHH"/>
    <property type="match status" value="1"/>
</dbReference>
<dbReference type="EMBL" id="CAFBPB010000015">
    <property type="protein sequence ID" value="CAB4997417.1"/>
    <property type="molecule type" value="Genomic_DNA"/>
</dbReference>
<dbReference type="GO" id="GO:0046872">
    <property type="term" value="F:metal ion binding"/>
    <property type="evidence" value="ECO:0007669"/>
    <property type="project" value="UniProtKB-KW"/>
</dbReference>
<keyword evidence="13" id="KW-0326">Glycosidase</keyword>
<evidence type="ECO:0000313" key="15">
    <source>
        <dbReference type="EMBL" id="CAB4997417.1"/>
    </source>
</evidence>
<keyword evidence="9" id="KW-0378">Hydrolase</keyword>
<keyword evidence="7" id="KW-0479">Metal-binding</keyword>
<dbReference type="Pfam" id="PF00730">
    <property type="entry name" value="HhH-GPD"/>
    <property type="match status" value="1"/>
</dbReference>
<dbReference type="GO" id="GO:0006284">
    <property type="term" value="P:base-excision repair"/>
    <property type="evidence" value="ECO:0007669"/>
    <property type="project" value="InterPro"/>
</dbReference>
<dbReference type="Gene3D" id="1.10.1670.10">
    <property type="entry name" value="Helix-hairpin-Helix base-excision DNA repair enzymes (C-terminal)"/>
    <property type="match status" value="1"/>
</dbReference>
<keyword evidence="6" id="KW-0004">4Fe-4S</keyword>
<dbReference type="InterPro" id="IPR011257">
    <property type="entry name" value="DNA_glycosylase"/>
</dbReference>
<dbReference type="AlphaFoldDB" id="A0A6J7NWL9"/>
<evidence type="ECO:0000256" key="7">
    <source>
        <dbReference type="ARBA" id="ARBA00022723"/>
    </source>
</evidence>
<dbReference type="SUPFAM" id="SSF48150">
    <property type="entry name" value="DNA-glycosylase"/>
    <property type="match status" value="1"/>
</dbReference>
<dbReference type="InterPro" id="IPR044298">
    <property type="entry name" value="MIG/MutY"/>
</dbReference>
<dbReference type="SMART" id="SM00525">
    <property type="entry name" value="FES"/>
    <property type="match status" value="1"/>
</dbReference>
<organism evidence="15">
    <name type="scientific">freshwater metagenome</name>
    <dbReference type="NCBI Taxonomy" id="449393"/>
    <lineage>
        <taxon>unclassified sequences</taxon>
        <taxon>metagenomes</taxon>
        <taxon>ecological metagenomes</taxon>
    </lineage>
</organism>
<keyword evidence="11" id="KW-0411">Iron-sulfur</keyword>
<dbReference type="CDD" id="cd00056">
    <property type="entry name" value="ENDO3c"/>
    <property type="match status" value="1"/>
</dbReference>
<comment type="cofactor">
    <cofactor evidence="2">
        <name>[4Fe-4S] cluster</name>
        <dbReference type="ChEBI" id="CHEBI:49883"/>
    </cofactor>
</comment>
<dbReference type="InterPro" id="IPR003651">
    <property type="entry name" value="Endonuclease3_FeS-loop_motif"/>
</dbReference>
<evidence type="ECO:0000256" key="13">
    <source>
        <dbReference type="ARBA" id="ARBA00023295"/>
    </source>
</evidence>
<dbReference type="GO" id="GO:0051539">
    <property type="term" value="F:4 iron, 4 sulfur cluster binding"/>
    <property type="evidence" value="ECO:0007669"/>
    <property type="project" value="UniProtKB-KW"/>
</dbReference>
<evidence type="ECO:0000256" key="11">
    <source>
        <dbReference type="ARBA" id="ARBA00023014"/>
    </source>
</evidence>
<dbReference type="GO" id="GO:0006298">
    <property type="term" value="P:mismatch repair"/>
    <property type="evidence" value="ECO:0007669"/>
    <property type="project" value="TreeGrafter"/>
</dbReference>
<proteinExistence type="inferred from homology"/>
<keyword evidence="8" id="KW-0227">DNA damage</keyword>
<dbReference type="InterPro" id="IPR004036">
    <property type="entry name" value="Endonuclease-III-like_CS2"/>
</dbReference>